<dbReference type="Pfam" id="PF02666">
    <property type="entry name" value="PS_Dcarbxylase"/>
    <property type="match status" value="1"/>
</dbReference>
<dbReference type="EMBL" id="JBBPBN010001912">
    <property type="protein sequence ID" value="KAK8477126.1"/>
    <property type="molecule type" value="Genomic_DNA"/>
</dbReference>
<feature type="site" description="Cleavage (non-hydrolytic); by autocatalysis" evidence="12">
    <location>
        <begin position="398"/>
        <end position="399"/>
    </location>
</feature>
<evidence type="ECO:0000256" key="8">
    <source>
        <dbReference type="ARBA" id="ARBA00023209"/>
    </source>
</evidence>
<feature type="topological domain" description="Mitochondrial intermembrane" evidence="12">
    <location>
        <begin position="79"/>
        <end position="449"/>
    </location>
</feature>
<comment type="caution">
    <text evidence="13">The sequence shown here is derived from an EMBL/GenBank/DDBJ whole genome shotgun (WGS) entry which is preliminary data.</text>
</comment>
<feature type="active site" description="Charge relay system; for autoendoproteolytic cleavage activity" evidence="12">
    <location>
        <position position="184"/>
    </location>
</feature>
<evidence type="ECO:0000313" key="14">
    <source>
        <dbReference type="Proteomes" id="UP001396334"/>
    </source>
</evidence>
<keyword evidence="6 12" id="KW-0443">Lipid metabolism</keyword>
<keyword evidence="14" id="KW-1185">Reference proteome</keyword>
<comment type="function">
    <text evidence="12">Catalyzes the formation of phosphatidylethanolamine (PtdEtn) from phosphatidylserine (PtdSer). Plays a central role in phospholipid metabolism and in the interorganelle trafficking of phosphatidylserine.</text>
</comment>
<feature type="topological domain" description="Mitochondrial matrix" evidence="12">
    <location>
        <begin position="1"/>
        <end position="59"/>
    </location>
</feature>
<evidence type="ECO:0000256" key="9">
    <source>
        <dbReference type="ARBA" id="ARBA00023239"/>
    </source>
</evidence>
<proteinExistence type="inferred from homology"/>
<evidence type="ECO:0000256" key="11">
    <source>
        <dbReference type="ARBA" id="ARBA00023317"/>
    </source>
</evidence>
<organism evidence="13 14">
    <name type="scientific">Hibiscus sabdariffa</name>
    <name type="common">roselle</name>
    <dbReference type="NCBI Taxonomy" id="183260"/>
    <lineage>
        <taxon>Eukaryota</taxon>
        <taxon>Viridiplantae</taxon>
        <taxon>Streptophyta</taxon>
        <taxon>Embryophyta</taxon>
        <taxon>Tracheophyta</taxon>
        <taxon>Spermatophyta</taxon>
        <taxon>Magnoliopsida</taxon>
        <taxon>eudicotyledons</taxon>
        <taxon>Gunneridae</taxon>
        <taxon>Pentapetalae</taxon>
        <taxon>rosids</taxon>
        <taxon>malvids</taxon>
        <taxon>Malvales</taxon>
        <taxon>Malvaceae</taxon>
        <taxon>Malvoideae</taxon>
        <taxon>Hibiscus</taxon>
    </lineage>
</organism>
<dbReference type="InterPro" id="IPR033177">
    <property type="entry name" value="PSD-B"/>
</dbReference>
<comment type="cofactor">
    <cofactor evidence="12">
        <name>pyruvate</name>
        <dbReference type="ChEBI" id="CHEBI:15361"/>
    </cofactor>
    <text evidence="12">Binds 1 pyruvoyl group covalently per subunit.</text>
</comment>
<keyword evidence="4 12" id="KW-0210">Decarboxylase</keyword>
<evidence type="ECO:0000256" key="3">
    <source>
        <dbReference type="ARBA" id="ARBA00022692"/>
    </source>
</evidence>
<keyword evidence="8 12" id="KW-0594">Phospholipid biosynthesis</keyword>
<feature type="chain" id="PRO_5044932152" description="Phosphatidylserine decarboxylase 1 alpha chain" evidence="12">
    <location>
        <begin position="399"/>
        <end position="449"/>
    </location>
</feature>
<dbReference type="HAMAP" id="MF_03208">
    <property type="entry name" value="PS_decarb_PSD_B_type1_euk"/>
    <property type="match status" value="1"/>
</dbReference>
<feature type="active site" description="Charge relay system; for autoendoproteolytic cleavage activity" evidence="12">
    <location>
        <position position="399"/>
    </location>
</feature>
<keyword evidence="3 12" id="KW-0812">Transmembrane</keyword>
<feature type="chain" id="PRO_5044932153" description="Phosphatidylserine decarboxylase 1 beta chain" evidence="12">
    <location>
        <begin position="1"/>
        <end position="398"/>
    </location>
</feature>
<sequence length="449" mass="50994">MNFRFSRNIPLFHPYLLPNAHNRRRFFSWYVKQFRTTSHARASLGGAGSNSQGNAFVLPGATVATLLMLGVLHARRLYDDKKVEEAREKGIEYEFRPDVKATFLRILPLRSISRVWGFLTNVDIPVWLRPHVYRAWARAFHSNLEEAALPLEEYASLRDFFIRKLREGCRPIDSHPYSLVSPVDGTILRFGKLNGAGATIEQVKGFSYSVSSLLGASPLLSMIAEKNTEDESSNTEQESTQTEKSKKSWWRVSLASPKVRETISECPTKGLYYCVIYLKPGDYHRIHSPVDWNVLVRRHFSGRLFPVNERATRTIRNLYVENERVVLEGLWKQGFMAIAAIGATNIGSIELFIEPELRTNRPRKKLLPSEPPEERLYEPEGVGVVLKKGDEVAAFNMGSTVVVVFQAPTSKKSNASEFEFCIRRGDRIHVGEALGVWHNESVTSQLVVK</sequence>
<keyword evidence="9 12" id="KW-0456">Lyase</keyword>
<keyword evidence="12" id="KW-0999">Mitochondrion inner membrane</keyword>
<comment type="subunit">
    <text evidence="12">Heterodimer of a large membrane-associated beta subunit and a small pyruvoyl-containing alpha subunit.</text>
</comment>
<keyword evidence="11 12" id="KW-0670">Pyruvate</keyword>
<dbReference type="InterPro" id="IPR003817">
    <property type="entry name" value="PS_Dcarbxylase"/>
</dbReference>
<evidence type="ECO:0000256" key="6">
    <source>
        <dbReference type="ARBA" id="ARBA00023098"/>
    </source>
</evidence>
<feature type="active site" description="Schiff-base intermediate with substrate; via pyruvic acid; for decarboxylase activity" evidence="12">
    <location>
        <position position="399"/>
    </location>
</feature>
<comment type="pathway">
    <text evidence="12">Phospholipid metabolism; phosphatidylethanolamine biosynthesis; phosphatidylethanolamine from CDP-diacylglycerol: step 2/2.</text>
</comment>
<accession>A0ABR1ZAJ8</accession>
<evidence type="ECO:0000256" key="5">
    <source>
        <dbReference type="ARBA" id="ARBA00022989"/>
    </source>
</evidence>
<keyword evidence="12" id="KW-0865">Zymogen</keyword>
<reference evidence="13 14" key="1">
    <citation type="journal article" date="2024" name="G3 (Bethesda)">
        <title>Genome assembly of Hibiscus sabdariffa L. provides insights into metabolisms of medicinal natural products.</title>
        <authorList>
            <person name="Kim T."/>
        </authorList>
    </citation>
    <scope>NUCLEOTIDE SEQUENCE [LARGE SCALE GENOMIC DNA]</scope>
    <source>
        <strain evidence="13">TK-2024</strain>
        <tissue evidence="13">Old leaves</tissue>
    </source>
</reference>
<keyword evidence="5 12" id="KW-1133">Transmembrane helix</keyword>
<evidence type="ECO:0000313" key="13">
    <source>
        <dbReference type="EMBL" id="KAK8477126.1"/>
    </source>
</evidence>
<comment type="subcellular location">
    <molecule>Phosphatidylserine decarboxylase 1 beta chain</molecule>
    <subcellularLocation>
        <location evidence="12">Mitochondrion inner membrane</location>
        <topology evidence="12">Single-pass membrane protein</topology>
        <orientation evidence="12">Intermembrane side</orientation>
    </subcellularLocation>
</comment>
<comment type="catalytic activity">
    <reaction evidence="12">
        <text>a 1,2-diacyl-sn-glycero-3-phospho-L-serine + H(+) = a 1,2-diacyl-sn-glycero-3-phosphoethanolamine + CO2</text>
        <dbReference type="Rhea" id="RHEA:20828"/>
        <dbReference type="ChEBI" id="CHEBI:15378"/>
        <dbReference type="ChEBI" id="CHEBI:16526"/>
        <dbReference type="ChEBI" id="CHEBI:57262"/>
        <dbReference type="ChEBI" id="CHEBI:64612"/>
        <dbReference type="EC" id="4.1.1.65"/>
    </reaction>
</comment>
<dbReference type="Proteomes" id="UP001396334">
    <property type="component" value="Unassembled WGS sequence"/>
</dbReference>
<dbReference type="PANTHER" id="PTHR10067:SF6">
    <property type="entry name" value="PHOSPHATIDYLSERINE DECARBOXYLASE PROENZYME, MITOCHONDRIAL"/>
    <property type="match status" value="1"/>
</dbReference>
<feature type="modified residue" description="Pyruvic acid (Ser); by autocatalysis" evidence="12">
    <location>
        <position position="399"/>
    </location>
</feature>
<keyword evidence="12" id="KW-0496">Mitochondrion</keyword>
<evidence type="ECO:0000256" key="1">
    <source>
        <dbReference type="ARBA" id="ARBA00005189"/>
    </source>
</evidence>
<evidence type="ECO:0000256" key="12">
    <source>
        <dbReference type="HAMAP-Rule" id="MF_03208"/>
    </source>
</evidence>
<dbReference type="EC" id="4.1.1.65" evidence="12"/>
<evidence type="ECO:0000256" key="10">
    <source>
        <dbReference type="ARBA" id="ARBA00023264"/>
    </source>
</evidence>
<gene>
    <name evidence="13" type="ORF">V6N11_027723</name>
</gene>
<feature type="active site" description="Charge relay system; for autoendoproteolytic cleavage activity" evidence="12">
    <location>
        <position position="287"/>
    </location>
</feature>
<evidence type="ECO:0000256" key="7">
    <source>
        <dbReference type="ARBA" id="ARBA00023136"/>
    </source>
</evidence>
<name>A0ABR1ZAJ8_9ROSI</name>
<keyword evidence="7 12" id="KW-0472">Membrane</keyword>
<comment type="subcellular location">
    <molecule>Phosphatidylserine decarboxylase 1 alpha chain</molecule>
    <subcellularLocation>
        <location evidence="12">Mitochondrion inner membrane</location>
        <topology evidence="12">Peripheral membrane protein</topology>
        <orientation evidence="12">Intermembrane side</orientation>
    </subcellularLocation>
    <text evidence="12">Anchored to the mitochondrial inner membrane through its interaction with the integral membrane beta chain.</text>
</comment>
<protein>
    <recommendedName>
        <fullName evidence="12">Phosphatidylserine decarboxylase proenzyme 1, mitochondrial</fullName>
        <ecNumber evidence="12">4.1.1.65</ecNumber>
    </recommendedName>
    <component>
        <recommendedName>
            <fullName evidence="12">Phosphatidylserine decarboxylase 1 beta chain</fullName>
        </recommendedName>
    </component>
    <component>
        <recommendedName>
            <fullName evidence="12">Phosphatidylserine decarboxylase 1 alpha chain</fullName>
        </recommendedName>
    </component>
</protein>
<comment type="PTM">
    <text evidence="12">Is synthesized initially as an inactive proenzyme. Formation of the active enzyme involves a self-maturation process in which the active site pyruvoyl group is generated from an internal serine residue via an autocatalytic post-translational modification. Two non-identical subunits are generated from the proenzyme in this reaction, and the pyruvate is formed at the N-terminus of the alpha chain, which is derived from the carboxyl end of the proenzyme. The autoendoproteolytic cleavage occurs by a canonical serine protease mechanism, in which the side chain hydroxyl group of the serine supplies its oxygen atom to form the C-terminus of the beta chain, while the remainder of the serine residue undergoes an oxidative deamination to produce ammonia and the pyruvoyl prosthetic group on the alpha chain. During this reaction, the Ser that is part of the protease active site of the proenzyme becomes the pyruvoyl prosthetic group, which constitutes an essential element of the active site of the mature decarboxylase.</text>
</comment>
<keyword evidence="10 12" id="KW-1208">Phospholipid metabolism</keyword>
<comment type="pathway">
    <text evidence="1">Lipid metabolism.</text>
</comment>
<dbReference type="NCBIfam" id="TIGR00163">
    <property type="entry name" value="PS_decarb"/>
    <property type="match status" value="1"/>
</dbReference>
<keyword evidence="2 12" id="KW-0444">Lipid biosynthesis</keyword>
<comment type="similarity">
    <text evidence="12">Belongs to the phosphatidylserine decarboxylase family. PSD-B subfamily. Eukaryotic type I sub-subfamily.</text>
</comment>
<evidence type="ECO:0000256" key="4">
    <source>
        <dbReference type="ARBA" id="ARBA00022793"/>
    </source>
</evidence>
<dbReference type="InterPro" id="IPR033661">
    <property type="entry name" value="PSD_type1_euk"/>
</dbReference>
<evidence type="ECO:0000256" key="2">
    <source>
        <dbReference type="ARBA" id="ARBA00022516"/>
    </source>
</evidence>
<dbReference type="PANTHER" id="PTHR10067">
    <property type="entry name" value="PHOSPHATIDYLSERINE DECARBOXYLASE"/>
    <property type="match status" value="1"/>
</dbReference>